<proteinExistence type="predicted"/>
<evidence type="ECO:0000313" key="3">
    <source>
        <dbReference type="Proteomes" id="UP000015241"/>
    </source>
</evidence>
<dbReference type="eggNOG" id="ENOG502SQ3G">
    <property type="taxonomic scope" value="Eukaryota"/>
</dbReference>
<dbReference type="STRING" id="743788.S8EHW2"/>
<feature type="region of interest" description="Disordered" evidence="1">
    <location>
        <begin position="18"/>
        <end position="48"/>
    </location>
</feature>
<accession>S8EHW2</accession>
<evidence type="ECO:0000313" key="2">
    <source>
        <dbReference type="EMBL" id="EPT03803.1"/>
    </source>
</evidence>
<name>S8EHW2_FOMSC</name>
<evidence type="ECO:0000256" key="1">
    <source>
        <dbReference type="SAM" id="MobiDB-lite"/>
    </source>
</evidence>
<dbReference type="InParanoid" id="S8EHW2"/>
<organism evidence="2 3">
    <name type="scientific">Fomitopsis schrenkii</name>
    <name type="common">Brown rot fungus</name>
    <dbReference type="NCBI Taxonomy" id="2126942"/>
    <lineage>
        <taxon>Eukaryota</taxon>
        <taxon>Fungi</taxon>
        <taxon>Dikarya</taxon>
        <taxon>Basidiomycota</taxon>
        <taxon>Agaricomycotina</taxon>
        <taxon>Agaricomycetes</taxon>
        <taxon>Polyporales</taxon>
        <taxon>Fomitopsis</taxon>
    </lineage>
</organism>
<sequence length="178" mass="19832">MRIHVNFVVLDPARAPKSHKRKYTIRSRMAETDRQAPNPRRSPSPSPPTDYGAFVLAALARHTHTSGSINQRVLRQCLALASSYLITDTTMNPEHGLCNWHTGFNQLIDVLVVLHKRGELELDTVNAASRACSECWTVAGSWREMDAGRESVRGVATRLKGLLDENGKTYHGGRVYVP</sequence>
<keyword evidence="3" id="KW-1185">Reference proteome</keyword>
<dbReference type="Proteomes" id="UP000015241">
    <property type="component" value="Unassembled WGS sequence"/>
</dbReference>
<dbReference type="OrthoDB" id="3358904at2759"/>
<dbReference type="EMBL" id="KE504129">
    <property type="protein sequence ID" value="EPT03803.1"/>
    <property type="molecule type" value="Genomic_DNA"/>
</dbReference>
<protein>
    <submittedName>
        <fullName evidence="2">Uncharacterized protein</fullName>
    </submittedName>
</protein>
<reference evidence="2 3" key="1">
    <citation type="journal article" date="2012" name="Science">
        <title>The Paleozoic origin of enzymatic lignin decomposition reconstructed from 31 fungal genomes.</title>
        <authorList>
            <person name="Floudas D."/>
            <person name="Binder M."/>
            <person name="Riley R."/>
            <person name="Barry K."/>
            <person name="Blanchette R.A."/>
            <person name="Henrissat B."/>
            <person name="Martinez A.T."/>
            <person name="Otillar R."/>
            <person name="Spatafora J.W."/>
            <person name="Yadav J.S."/>
            <person name="Aerts A."/>
            <person name="Benoit I."/>
            <person name="Boyd A."/>
            <person name="Carlson A."/>
            <person name="Copeland A."/>
            <person name="Coutinho P.M."/>
            <person name="de Vries R.P."/>
            <person name="Ferreira P."/>
            <person name="Findley K."/>
            <person name="Foster B."/>
            <person name="Gaskell J."/>
            <person name="Glotzer D."/>
            <person name="Gorecki P."/>
            <person name="Heitman J."/>
            <person name="Hesse C."/>
            <person name="Hori C."/>
            <person name="Igarashi K."/>
            <person name="Jurgens J.A."/>
            <person name="Kallen N."/>
            <person name="Kersten P."/>
            <person name="Kohler A."/>
            <person name="Kuees U."/>
            <person name="Kumar T.K.A."/>
            <person name="Kuo A."/>
            <person name="LaButti K."/>
            <person name="Larrondo L.F."/>
            <person name="Lindquist E."/>
            <person name="Ling A."/>
            <person name="Lombard V."/>
            <person name="Lucas S."/>
            <person name="Lundell T."/>
            <person name="Martin R."/>
            <person name="McLaughlin D.J."/>
            <person name="Morgenstern I."/>
            <person name="Morin E."/>
            <person name="Murat C."/>
            <person name="Nagy L.G."/>
            <person name="Nolan M."/>
            <person name="Ohm R.A."/>
            <person name="Patyshakuliyeva A."/>
            <person name="Rokas A."/>
            <person name="Ruiz-Duenas F.J."/>
            <person name="Sabat G."/>
            <person name="Salamov A."/>
            <person name="Samejima M."/>
            <person name="Schmutz J."/>
            <person name="Slot J.C."/>
            <person name="St John F."/>
            <person name="Stenlid J."/>
            <person name="Sun H."/>
            <person name="Sun S."/>
            <person name="Syed K."/>
            <person name="Tsang A."/>
            <person name="Wiebenga A."/>
            <person name="Young D."/>
            <person name="Pisabarro A."/>
            <person name="Eastwood D.C."/>
            <person name="Martin F."/>
            <person name="Cullen D."/>
            <person name="Grigoriev I.V."/>
            <person name="Hibbett D.S."/>
        </authorList>
    </citation>
    <scope>NUCLEOTIDE SEQUENCE</scope>
    <source>
        <strain evidence="3">FP-58527</strain>
    </source>
</reference>
<dbReference type="AlphaFoldDB" id="S8EHW2"/>
<gene>
    <name evidence="2" type="ORF">FOMPIDRAFT_1028640</name>
</gene>
<dbReference type="HOGENOM" id="CLU_124552_0_0_1"/>